<dbReference type="EMBL" id="BAAARE010000015">
    <property type="protein sequence ID" value="GAA2492631.1"/>
    <property type="molecule type" value="Genomic_DNA"/>
</dbReference>
<protein>
    <submittedName>
        <fullName evidence="3">ABC transporter permease</fullName>
    </submittedName>
</protein>
<keyword evidence="4" id="KW-1185">Reference proteome</keyword>
<feature type="transmembrane region" description="Helical" evidence="2">
    <location>
        <begin position="325"/>
        <end position="346"/>
    </location>
</feature>
<dbReference type="RefSeq" id="WP_344256134.1">
    <property type="nucleotide sequence ID" value="NZ_BAAARE010000015.1"/>
</dbReference>
<evidence type="ECO:0000313" key="4">
    <source>
        <dbReference type="Proteomes" id="UP001500730"/>
    </source>
</evidence>
<evidence type="ECO:0000313" key="3">
    <source>
        <dbReference type="EMBL" id="GAA2492631.1"/>
    </source>
</evidence>
<feature type="transmembrane region" description="Helical" evidence="2">
    <location>
        <begin position="154"/>
        <end position="185"/>
    </location>
</feature>
<dbReference type="PANTHER" id="PTHR37305">
    <property type="entry name" value="INTEGRAL MEMBRANE PROTEIN-RELATED"/>
    <property type="match status" value="1"/>
</dbReference>
<accession>A0ABN3LZ22</accession>
<feature type="transmembrane region" description="Helical" evidence="2">
    <location>
        <begin position="205"/>
        <end position="226"/>
    </location>
</feature>
<reference evidence="3 4" key="1">
    <citation type="journal article" date="2019" name="Int. J. Syst. Evol. Microbiol.">
        <title>The Global Catalogue of Microorganisms (GCM) 10K type strain sequencing project: providing services to taxonomists for standard genome sequencing and annotation.</title>
        <authorList>
            <consortium name="The Broad Institute Genomics Platform"/>
            <consortium name="The Broad Institute Genome Sequencing Center for Infectious Disease"/>
            <person name="Wu L."/>
            <person name="Ma J."/>
        </authorList>
    </citation>
    <scope>NUCLEOTIDE SEQUENCE [LARGE SCALE GENOMIC DNA]</scope>
    <source>
        <strain evidence="3 4">JCM 16259</strain>
    </source>
</reference>
<feature type="transmembrane region" description="Helical" evidence="2">
    <location>
        <begin position="63"/>
        <end position="84"/>
    </location>
</feature>
<sequence length="487" mass="50219">MSPTSATVSASAPTPATDPARTPAGGPGAAPAHPSPEGAGRPARPAALAPVLRFELVKLLTLWRVRVVLLACWVTPAAFIVAVGQQSALPSDTVFGRWMFATGWAGSLVVLGFASTWALPLLTALVAGDVFAAEDRLGTWRHLLMAVRSPRRIFAAKALASTAVILAMEVGLAVSSIGGGLAVMGDRELVGLTGQIIDPGQSARLVLLAWACAIVASLAFAAVGLLGSVALGRSPMGLLLPAILAFVLQAAQLLPLPAAVRLALPSQGFLSWRGLFTEPPQTGPLLVGVLVSVAWVLVATALALRVFVRRDFTDVAYDGPGRRSLAVGALPVAALAAVSIAVVAVVTPADGSGIDRAKVESSLAASFAHLYRLQSRELHRPDVTEEQLRVTAACYRGGSPGDDEGAGNDWRCAVSWHIPGATAVGTALYQLDVAAEGRYVADGDGPKEVNGYFQVRTPSGDAANPLWQIDSLVDLSSSSTSSSTSKG</sequence>
<dbReference type="Proteomes" id="UP001500730">
    <property type="component" value="Unassembled WGS sequence"/>
</dbReference>
<feature type="transmembrane region" description="Helical" evidence="2">
    <location>
        <begin position="104"/>
        <end position="133"/>
    </location>
</feature>
<evidence type="ECO:0000256" key="1">
    <source>
        <dbReference type="SAM" id="MobiDB-lite"/>
    </source>
</evidence>
<keyword evidence="2" id="KW-1133">Transmembrane helix</keyword>
<organism evidence="3 4">
    <name type="scientific">Terrabacter carboxydivorans</name>
    <dbReference type="NCBI Taxonomy" id="619730"/>
    <lineage>
        <taxon>Bacteria</taxon>
        <taxon>Bacillati</taxon>
        <taxon>Actinomycetota</taxon>
        <taxon>Actinomycetes</taxon>
        <taxon>Micrococcales</taxon>
        <taxon>Intrasporangiaceae</taxon>
        <taxon>Terrabacter</taxon>
    </lineage>
</organism>
<keyword evidence="2" id="KW-0472">Membrane</keyword>
<name>A0ABN3LZ22_9MICO</name>
<proteinExistence type="predicted"/>
<feature type="transmembrane region" description="Helical" evidence="2">
    <location>
        <begin position="284"/>
        <end position="304"/>
    </location>
</feature>
<gene>
    <name evidence="3" type="ORF">GCM10009858_33270</name>
</gene>
<keyword evidence="2" id="KW-0812">Transmembrane</keyword>
<dbReference type="PANTHER" id="PTHR37305:SF1">
    <property type="entry name" value="MEMBRANE PROTEIN"/>
    <property type="match status" value="1"/>
</dbReference>
<feature type="region of interest" description="Disordered" evidence="1">
    <location>
        <begin position="1"/>
        <end position="42"/>
    </location>
</feature>
<comment type="caution">
    <text evidence="3">The sequence shown here is derived from an EMBL/GenBank/DDBJ whole genome shotgun (WGS) entry which is preliminary data.</text>
</comment>
<evidence type="ECO:0000256" key="2">
    <source>
        <dbReference type="SAM" id="Phobius"/>
    </source>
</evidence>
<feature type="transmembrane region" description="Helical" evidence="2">
    <location>
        <begin position="238"/>
        <end position="264"/>
    </location>
</feature>